<organism evidence="2 3">
    <name type="scientific">Paraglaciecola psychrophila 170</name>
    <dbReference type="NCBI Taxonomy" id="1129794"/>
    <lineage>
        <taxon>Bacteria</taxon>
        <taxon>Pseudomonadati</taxon>
        <taxon>Pseudomonadota</taxon>
        <taxon>Gammaproteobacteria</taxon>
        <taxon>Alteromonadales</taxon>
        <taxon>Alteromonadaceae</taxon>
        <taxon>Paraglaciecola</taxon>
    </lineage>
</organism>
<proteinExistence type="predicted"/>
<dbReference type="OrthoDB" id="166547at2"/>
<dbReference type="eggNOG" id="COG4852">
    <property type="taxonomic scope" value="Bacteria"/>
</dbReference>
<dbReference type="Pfam" id="PF09945">
    <property type="entry name" value="DUF2177"/>
    <property type="match status" value="1"/>
</dbReference>
<feature type="transmembrane region" description="Helical" evidence="1">
    <location>
        <begin position="45"/>
        <end position="64"/>
    </location>
</feature>
<protein>
    <recommendedName>
        <fullName evidence="4">DUF2177 domain-containing protein</fullName>
    </recommendedName>
</protein>
<sequence length="141" mass="16108">MKTNIITYATLLLSLLILDGIWLGLVAKDGYQQAMGHFMREQVIIWPWVAFYLLYPLAILILAINVQLPTQSRFYFLWRGFVLGAAAYGTYNLTNYALVVNWPLSITIKDWLWGAVLTSSCAMMGGHVWLKCSFRVKLNDI</sequence>
<dbReference type="InterPro" id="IPR018687">
    <property type="entry name" value="DUF2177_membr"/>
</dbReference>
<evidence type="ECO:0000313" key="3">
    <source>
        <dbReference type="Proteomes" id="UP000011864"/>
    </source>
</evidence>
<dbReference type="PATRIC" id="fig|1129794.4.peg.1226"/>
<dbReference type="RefSeq" id="WP_007639417.1">
    <property type="nucleotide sequence ID" value="NC_020514.1"/>
</dbReference>
<keyword evidence="1" id="KW-0812">Transmembrane</keyword>
<keyword evidence="1" id="KW-1133">Transmembrane helix</keyword>
<name>K6Z043_9ALTE</name>
<evidence type="ECO:0008006" key="4">
    <source>
        <dbReference type="Google" id="ProtNLM"/>
    </source>
</evidence>
<accession>K6Z043</accession>
<dbReference type="STRING" id="1129794.C427_1234"/>
<feature type="transmembrane region" description="Helical" evidence="1">
    <location>
        <begin position="5"/>
        <end position="25"/>
    </location>
</feature>
<feature type="transmembrane region" description="Helical" evidence="1">
    <location>
        <begin position="76"/>
        <end position="99"/>
    </location>
</feature>
<feature type="transmembrane region" description="Helical" evidence="1">
    <location>
        <begin position="111"/>
        <end position="130"/>
    </location>
</feature>
<dbReference type="HOGENOM" id="CLU_140354_1_0_6"/>
<keyword evidence="1" id="KW-0472">Membrane</keyword>
<evidence type="ECO:0000256" key="1">
    <source>
        <dbReference type="SAM" id="Phobius"/>
    </source>
</evidence>
<dbReference type="Proteomes" id="UP000011864">
    <property type="component" value="Chromosome"/>
</dbReference>
<gene>
    <name evidence="2" type="ORF">C427_1234</name>
</gene>
<dbReference type="KEGG" id="gps:C427_1234"/>
<dbReference type="AlphaFoldDB" id="K6Z043"/>
<keyword evidence="3" id="KW-1185">Reference proteome</keyword>
<reference evidence="2 3" key="1">
    <citation type="journal article" date="2013" name="Genome Announc.">
        <title>Complete Genome Sequence of Glaciecola psychrophila Strain 170T.</title>
        <authorList>
            <person name="Yin J."/>
            <person name="Chen J."/>
            <person name="Liu G."/>
            <person name="Yu Y."/>
            <person name="Song L."/>
            <person name="Wang X."/>
            <person name="Qu X."/>
        </authorList>
    </citation>
    <scope>NUCLEOTIDE SEQUENCE [LARGE SCALE GENOMIC DNA]</scope>
    <source>
        <strain evidence="2 3">170</strain>
    </source>
</reference>
<evidence type="ECO:0000313" key="2">
    <source>
        <dbReference type="EMBL" id="AGH43343.1"/>
    </source>
</evidence>
<dbReference type="EMBL" id="CP003837">
    <property type="protein sequence ID" value="AGH43343.1"/>
    <property type="molecule type" value="Genomic_DNA"/>
</dbReference>